<proteinExistence type="predicted"/>
<dbReference type="InterPro" id="IPR018062">
    <property type="entry name" value="HTH_AraC-typ_CS"/>
</dbReference>
<dbReference type="InterPro" id="IPR050908">
    <property type="entry name" value="SmbC-like"/>
</dbReference>
<organism evidence="5 6">
    <name type="scientific">Vibrio tapetis subsp. tapetis</name>
    <dbReference type="NCBI Taxonomy" id="1671868"/>
    <lineage>
        <taxon>Bacteria</taxon>
        <taxon>Pseudomonadati</taxon>
        <taxon>Pseudomonadota</taxon>
        <taxon>Gammaproteobacteria</taxon>
        <taxon>Vibrionales</taxon>
        <taxon>Vibrionaceae</taxon>
        <taxon>Vibrio</taxon>
    </lineage>
</organism>
<keyword evidence="1" id="KW-0805">Transcription regulation</keyword>
<dbReference type="PANTHER" id="PTHR40055">
    <property type="entry name" value="TRANSCRIPTIONAL REGULATOR YGIV-RELATED"/>
    <property type="match status" value="1"/>
</dbReference>
<dbReference type="InterPro" id="IPR009057">
    <property type="entry name" value="Homeodomain-like_sf"/>
</dbReference>
<dbReference type="GO" id="GO:0003700">
    <property type="term" value="F:DNA-binding transcription factor activity"/>
    <property type="evidence" value="ECO:0007669"/>
    <property type="project" value="InterPro"/>
</dbReference>
<keyword evidence="2" id="KW-0238">DNA-binding</keyword>
<reference evidence="5 6" key="1">
    <citation type="submission" date="2017-10" db="EMBL/GenBank/DDBJ databases">
        <authorList>
            <person name="Banno H."/>
            <person name="Chua N.-H."/>
        </authorList>
    </citation>
    <scope>NUCLEOTIDE SEQUENCE [LARGE SCALE GENOMIC DNA]</scope>
    <source>
        <strain evidence="5">Vibrio tapetis CECT4600</strain>
    </source>
</reference>
<feature type="domain" description="HTH araC/xylS-type" evidence="4">
    <location>
        <begin position="28"/>
        <end position="127"/>
    </location>
</feature>
<dbReference type="SUPFAM" id="SSF55136">
    <property type="entry name" value="Probable bacterial effector-binding domain"/>
    <property type="match status" value="1"/>
</dbReference>
<dbReference type="KEGG" id="vta:B0816"/>
<dbReference type="AlphaFoldDB" id="A0A2N8ZKL0"/>
<dbReference type="SUPFAM" id="SSF46689">
    <property type="entry name" value="Homeodomain-like"/>
    <property type="match status" value="2"/>
</dbReference>
<dbReference type="Proteomes" id="UP000235828">
    <property type="component" value="Chromosome B"/>
</dbReference>
<dbReference type="InterPro" id="IPR011256">
    <property type="entry name" value="Reg_factor_effector_dom_sf"/>
</dbReference>
<dbReference type="GO" id="GO:0043565">
    <property type="term" value="F:sequence-specific DNA binding"/>
    <property type="evidence" value="ECO:0007669"/>
    <property type="project" value="InterPro"/>
</dbReference>
<dbReference type="InterPro" id="IPR020449">
    <property type="entry name" value="Tscrpt_reg_AraC-type_HTH"/>
</dbReference>
<dbReference type="Pfam" id="PF12833">
    <property type="entry name" value="HTH_18"/>
    <property type="match status" value="1"/>
</dbReference>
<keyword evidence="3" id="KW-0804">Transcription</keyword>
<dbReference type="SMART" id="SM00871">
    <property type="entry name" value="AraC_E_bind"/>
    <property type="match status" value="1"/>
</dbReference>
<name>A0A2N8ZKL0_9VIBR</name>
<dbReference type="InterPro" id="IPR018060">
    <property type="entry name" value="HTH_AraC"/>
</dbReference>
<dbReference type="Gene3D" id="3.20.80.10">
    <property type="entry name" value="Regulatory factor, effector binding domain"/>
    <property type="match status" value="1"/>
</dbReference>
<dbReference type="InterPro" id="IPR010499">
    <property type="entry name" value="AraC_E-bd"/>
</dbReference>
<keyword evidence="6" id="KW-1185">Reference proteome</keyword>
<dbReference type="SMART" id="SM00342">
    <property type="entry name" value="HTH_ARAC"/>
    <property type="match status" value="1"/>
</dbReference>
<gene>
    <name evidence="5" type="ORF">VTAP4600_B0816</name>
</gene>
<evidence type="ECO:0000256" key="2">
    <source>
        <dbReference type="ARBA" id="ARBA00023125"/>
    </source>
</evidence>
<evidence type="ECO:0000256" key="1">
    <source>
        <dbReference type="ARBA" id="ARBA00023015"/>
    </source>
</evidence>
<accession>A0A2N8ZKL0</accession>
<sequence>MLSGDFCMLNNQSSPVDPTPPQNLSRINDVLYYIHQDISRELLAADLAKVAAYSEQHFHRIFKQIVGEPVHQYIRRTRMEYAANQLMFDARSSIFDIAERSGFSSVSSFSRAFKSTFAVSPGEWRKGNRQHQDKPYLKNEEVARCYRRIDVSRLPTPEITQVPERNVAYIRHTGYNRSIRQPWQLLKAWASSEERDFSGQFGIHHSNPAWVELDQCRYVACVEIDKPIPQRGLVNQLTIPGGLYAKFSLYGVYGELLPQISLIQEHWLPKSGLKMMASPAYVHYRKNHFLADDEKFELDFFLPVGFFG</sequence>
<evidence type="ECO:0000313" key="6">
    <source>
        <dbReference type="Proteomes" id="UP000235828"/>
    </source>
</evidence>
<dbReference type="PROSITE" id="PS01124">
    <property type="entry name" value="HTH_ARAC_FAMILY_2"/>
    <property type="match status" value="1"/>
</dbReference>
<evidence type="ECO:0000259" key="4">
    <source>
        <dbReference type="PROSITE" id="PS01124"/>
    </source>
</evidence>
<evidence type="ECO:0000256" key="3">
    <source>
        <dbReference type="ARBA" id="ARBA00023163"/>
    </source>
</evidence>
<dbReference type="InterPro" id="IPR029442">
    <property type="entry name" value="GyrI-like"/>
</dbReference>
<dbReference type="PANTHER" id="PTHR40055:SF1">
    <property type="entry name" value="TRANSCRIPTIONAL REGULATOR YGIV-RELATED"/>
    <property type="match status" value="1"/>
</dbReference>
<protein>
    <submittedName>
        <fullName evidence="5">Putative AraC family transcriptional regulator</fullName>
    </submittedName>
</protein>
<dbReference type="Pfam" id="PF06445">
    <property type="entry name" value="GyrI-like"/>
    <property type="match status" value="1"/>
</dbReference>
<dbReference type="EMBL" id="LT960612">
    <property type="protein sequence ID" value="SON52427.1"/>
    <property type="molecule type" value="Genomic_DNA"/>
</dbReference>
<dbReference type="PROSITE" id="PS00041">
    <property type="entry name" value="HTH_ARAC_FAMILY_1"/>
    <property type="match status" value="1"/>
</dbReference>
<dbReference type="Gene3D" id="1.10.10.60">
    <property type="entry name" value="Homeodomain-like"/>
    <property type="match status" value="2"/>
</dbReference>
<dbReference type="PRINTS" id="PR00032">
    <property type="entry name" value="HTHARAC"/>
</dbReference>
<evidence type="ECO:0000313" key="5">
    <source>
        <dbReference type="EMBL" id="SON52427.1"/>
    </source>
</evidence>